<name>A0A3R9QJP2_9BACI</name>
<evidence type="ECO:0000256" key="4">
    <source>
        <dbReference type="ARBA" id="ARBA00023211"/>
    </source>
</evidence>
<dbReference type="PANTHER" id="PTHR21110:SF0">
    <property type="entry name" value="PHOSPHOPENTOMUTASE"/>
    <property type="match status" value="1"/>
</dbReference>
<dbReference type="AlphaFoldDB" id="A0A3R9QJP2"/>
<dbReference type="GO" id="GO:0043094">
    <property type="term" value="P:metabolic compound salvage"/>
    <property type="evidence" value="ECO:0007669"/>
    <property type="project" value="UniProtKB-UniRule"/>
</dbReference>
<dbReference type="Proteomes" id="UP000275076">
    <property type="component" value="Unassembled WGS sequence"/>
</dbReference>
<dbReference type="NCBIfam" id="TIGR01696">
    <property type="entry name" value="deoB"/>
    <property type="match status" value="1"/>
</dbReference>
<dbReference type="GO" id="GO:0009117">
    <property type="term" value="P:nucleotide metabolic process"/>
    <property type="evidence" value="ECO:0007669"/>
    <property type="project" value="UniProtKB-UniRule"/>
</dbReference>
<dbReference type="HAMAP" id="MF_00740">
    <property type="entry name" value="Phosphopentomut"/>
    <property type="match status" value="1"/>
</dbReference>
<feature type="binding site" evidence="6">
    <location>
        <position position="287"/>
    </location>
    <ligand>
        <name>Mn(2+)</name>
        <dbReference type="ChEBI" id="CHEBI:29035"/>
        <label>2</label>
    </ligand>
</feature>
<reference evidence="9 10" key="1">
    <citation type="submission" date="2018-10" db="EMBL/GenBank/DDBJ databases">
        <title>Draft genome sequence of Bacillus salarius IM0101, isolated from a hypersaline soil in Inner Mongolia, China.</title>
        <authorList>
            <person name="Yamprayoonswat W."/>
            <person name="Boonvisut S."/>
            <person name="Jumpathong W."/>
            <person name="Sittihan S."/>
            <person name="Ruangsuj P."/>
            <person name="Wanthongcharoen S."/>
            <person name="Thongpramul N."/>
            <person name="Pimmason S."/>
            <person name="Yu B."/>
            <person name="Yasawong M."/>
        </authorList>
    </citation>
    <scope>NUCLEOTIDE SEQUENCE [LARGE SCALE GENOMIC DNA]</scope>
    <source>
        <strain evidence="9 10">IM0101</strain>
    </source>
</reference>
<comment type="caution">
    <text evidence="9">The sequence shown here is derived from an EMBL/GenBank/DDBJ whole genome shotgun (WGS) entry which is preliminary data.</text>
</comment>
<evidence type="ECO:0000256" key="7">
    <source>
        <dbReference type="NCBIfam" id="TIGR01696"/>
    </source>
</evidence>
<gene>
    <name evidence="6 9" type="primary">deoB</name>
    <name evidence="9" type="ORF">D7Z54_18260</name>
</gene>
<dbReference type="InterPro" id="IPR017850">
    <property type="entry name" value="Alkaline_phosphatase_core_sf"/>
</dbReference>
<sequence>MERPFNRVFLIVLDSVGIGASPDAEKYNDKEADTLGHIAAHRNGLRMPNMGKLGLSNIRKIEGIAKAEKPMAHFTKMQEASAGKDTMTGHWEIMGLHIDAPFRTFPNGFPDELINELETKIGRKIIGNKPDSGTAILEELGERHMETGDLIVYTSADSVLQIAAHEQVISVDELYQICEIARELTKNEKYMVGRVIARPFVGEPGAFERTPNRHDYALKPFDRTVMNELEDADFDVISIGKIADIYDGEGVTQSLRTKSNMDGMDKLLETMDMDFTGLSFLNLVDFDAKYGHRRDPQGYGEALEAFDARLPEVLEKLTKDDLLIITADHGNDPVHHGTDHTREYVPLLIHHTTMEESLPLPLRETFADIGATIADNFSIPAPKFGKSFLKEMQNEEER</sequence>
<dbReference type="CDD" id="cd16009">
    <property type="entry name" value="PPM"/>
    <property type="match status" value="1"/>
</dbReference>
<dbReference type="SUPFAM" id="SSF143856">
    <property type="entry name" value="DeoB insert domain-like"/>
    <property type="match status" value="1"/>
</dbReference>
<comment type="cofactor">
    <cofactor evidence="6">
        <name>Mn(2+)</name>
        <dbReference type="ChEBI" id="CHEBI:29035"/>
    </cofactor>
    <text evidence="6">Binds 2 manganese ions.</text>
</comment>
<dbReference type="RefSeq" id="WP_125557683.1">
    <property type="nucleotide sequence ID" value="NZ_RBVX01000019.1"/>
</dbReference>
<dbReference type="Pfam" id="PF01676">
    <property type="entry name" value="Metalloenzyme"/>
    <property type="match status" value="1"/>
</dbReference>
<evidence type="ECO:0000256" key="3">
    <source>
        <dbReference type="ARBA" id="ARBA00022723"/>
    </source>
</evidence>
<dbReference type="GO" id="GO:0030145">
    <property type="term" value="F:manganese ion binding"/>
    <property type="evidence" value="ECO:0007669"/>
    <property type="project" value="UniProtKB-UniRule"/>
</dbReference>
<dbReference type="InterPro" id="IPR010045">
    <property type="entry name" value="DeoB"/>
</dbReference>
<evidence type="ECO:0000313" key="9">
    <source>
        <dbReference type="EMBL" id="RSL31927.1"/>
    </source>
</evidence>
<comment type="catalytic activity">
    <reaction evidence="6">
        <text>2-deoxy-alpha-D-ribose 1-phosphate = 2-deoxy-D-ribose 5-phosphate</text>
        <dbReference type="Rhea" id="RHEA:27658"/>
        <dbReference type="ChEBI" id="CHEBI:57259"/>
        <dbReference type="ChEBI" id="CHEBI:62877"/>
        <dbReference type="EC" id="5.4.2.7"/>
    </reaction>
</comment>
<dbReference type="EC" id="5.4.2.7" evidence="6 7"/>
<accession>A0A3R9QJP2</accession>
<dbReference type="Gene3D" id="3.40.720.10">
    <property type="entry name" value="Alkaline Phosphatase, subunit A"/>
    <property type="match status" value="1"/>
</dbReference>
<dbReference type="FunFam" id="3.30.70.1250:FF:000001">
    <property type="entry name" value="Phosphopentomutase"/>
    <property type="match status" value="1"/>
</dbReference>
<keyword evidence="10" id="KW-1185">Reference proteome</keyword>
<comment type="function">
    <text evidence="6">Isomerase that catalyzes the conversion of deoxy-ribose 1-phosphate (dRib-1-P) and ribose 1-phosphate (Rib-1-P) to deoxy-ribose 5-phosphate (dRib-5-P) and ribose 5-phosphate (Rib-5-P), respectively.</text>
</comment>
<evidence type="ECO:0000256" key="6">
    <source>
        <dbReference type="HAMAP-Rule" id="MF_00740"/>
    </source>
</evidence>
<organism evidence="9 10">
    <name type="scientific">Salibacterium salarium</name>
    <dbReference type="NCBI Taxonomy" id="284579"/>
    <lineage>
        <taxon>Bacteria</taxon>
        <taxon>Bacillati</taxon>
        <taxon>Bacillota</taxon>
        <taxon>Bacilli</taxon>
        <taxon>Bacillales</taxon>
        <taxon>Bacillaceae</taxon>
    </lineage>
</organism>
<proteinExistence type="inferred from homology"/>
<comment type="catalytic activity">
    <reaction evidence="6">
        <text>alpha-D-ribose 1-phosphate = D-ribose 5-phosphate</text>
        <dbReference type="Rhea" id="RHEA:18793"/>
        <dbReference type="ChEBI" id="CHEBI:57720"/>
        <dbReference type="ChEBI" id="CHEBI:78346"/>
        <dbReference type="EC" id="5.4.2.7"/>
    </reaction>
</comment>
<feature type="binding site" evidence="6">
    <location>
        <position position="328"/>
    </location>
    <ligand>
        <name>Mn(2+)</name>
        <dbReference type="ChEBI" id="CHEBI:29035"/>
        <label>1</label>
    </ligand>
</feature>
<comment type="subcellular location">
    <subcellularLocation>
        <location evidence="6">Cytoplasm</location>
    </subcellularLocation>
</comment>
<dbReference type="EMBL" id="RBVX01000019">
    <property type="protein sequence ID" value="RSL31927.1"/>
    <property type="molecule type" value="Genomic_DNA"/>
</dbReference>
<dbReference type="PANTHER" id="PTHR21110">
    <property type="entry name" value="PHOSPHOPENTOMUTASE"/>
    <property type="match status" value="1"/>
</dbReference>
<feature type="binding site" evidence="6">
    <location>
        <position position="14"/>
    </location>
    <ligand>
        <name>Mn(2+)</name>
        <dbReference type="ChEBI" id="CHEBI:29035"/>
        <label>1</label>
    </ligand>
</feature>
<dbReference type="GO" id="GO:0000287">
    <property type="term" value="F:magnesium ion binding"/>
    <property type="evidence" value="ECO:0007669"/>
    <property type="project" value="UniProtKB-UniRule"/>
</dbReference>
<comment type="pathway">
    <text evidence="6">Carbohydrate degradation; 2-deoxy-D-ribose 1-phosphate degradation; D-glyceraldehyde 3-phosphate and acetaldehyde from 2-deoxy-alpha-D-ribose 1-phosphate: step 1/2.</text>
</comment>
<dbReference type="Gene3D" id="3.30.70.1250">
    <property type="entry name" value="Phosphopentomutase"/>
    <property type="match status" value="1"/>
</dbReference>
<dbReference type="GO" id="GO:0005829">
    <property type="term" value="C:cytosol"/>
    <property type="evidence" value="ECO:0007669"/>
    <property type="project" value="TreeGrafter"/>
</dbReference>
<dbReference type="InterPro" id="IPR024052">
    <property type="entry name" value="Phosphopentomutase_DeoB_cap_sf"/>
</dbReference>
<keyword evidence="3 6" id="KW-0479">Metal-binding</keyword>
<feature type="binding site" evidence="6">
    <location>
        <position position="340"/>
    </location>
    <ligand>
        <name>Mn(2+)</name>
        <dbReference type="ChEBI" id="CHEBI:29035"/>
        <label>2</label>
    </ligand>
</feature>
<feature type="binding site" evidence="6">
    <location>
        <position position="329"/>
    </location>
    <ligand>
        <name>Mn(2+)</name>
        <dbReference type="ChEBI" id="CHEBI:29035"/>
        <label>1</label>
    </ligand>
</feature>
<dbReference type="PIRSF" id="PIRSF001491">
    <property type="entry name" value="Ppentomutase"/>
    <property type="match status" value="1"/>
</dbReference>
<feature type="binding site" evidence="6">
    <location>
        <position position="292"/>
    </location>
    <ligand>
        <name>Mn(2+)</name>
        <dbReference type="ChEBI" id="CHEBI:29035"/>
        <label>2</label>
    </ligand>
</feature>
<dbReference type="GO" id="GO:0008973">
    <property type="term" value="F:phosphopentomutase activity"/>
    <property type="evidence" value="ECO:0007669"/>
    <property type="project" value="UniProtKB-UniRule"/>
</dbReference>
<feature type="domain" description="Metalloenzyme" evidence="8">
    <location>
        <begin position="7"/>
        <end position="379"/>
    </location>
</feature>
<protein>
    <recommendedName>
        <fullName evidence="6 7">Phosphopentomutase</fullName>
        <ecNumber evidence="6 7">5.4.2.7</ecNumber>
    </recommendedName>
    <alternativeName>
        <fullName evidence="6">Phosphodeoxyribomutase</fullName>
    </alternativeName>
</protein>
<evidence type="ECO:0000259" key="8">
    <source>
        <dbReference type="Pfam" id="PF01676"/>
    </source>
</evidence>
<comment type="similarity">
    <text evidence="1 6">Belongs to the phosphopentomutase family.</text>
</comment>
<evidence type="ECO:0000256" key="5">
    <source>
        <dbReference type="ARBA" id="ARBA00023235"/>
    </source>
</evidence>
<dbReference type="NCBIfam" id="NF003766">
    <property type="entry name" value="PRK05362.1"/>
    <property type="match status" value="1"/>
</dbReference>
<keyword evidence="4 6" id="KW-0464">Manganese</keyword>
<dbReference type="OrthoDB" id="9769930at2"/>
<dbReference type="UniPathway" id="UPA00087">
    <property type="reaction ID" value="UER00173"/>
</dbReference>
<evidence type="ECO:0000313" key="10">
    <source>
        <dbReference type="Proteomes" id="UP000275076"/>
    </source>
</evidence>
<evidence type="ECO:0000256" key="1">
    <source>
        <dbReference type="ARBA" id="ARBA00010373"/>
    </source>
</evidence>
<dbReference type="GO" id="GO:0006018">
    <property type="term" value="P:2-deoxyribose 1-phosphate catabolic process"/>
    <property type="evidence" value="ECO:0007669"/>
    <property type="project" value="UniProtKB-UniRule"/>
</dbReference>
<dbReference type="GO" id="GO:0006015">
    <property type="term" value="P:5-phosphoribose 1-diphosphate biosynthetic process"/>
    <property type="evidence" value="ECO:0007669"/>
    <property type="project" value="UniProtKB-UniPathway"/>
</dbReference>
<keyword evidence="5 6" id="KW-0413">Isomerase</keyword>
<evidence type="ECO:0000256" key="2">
    <source>
        <dbReference type="ARBA" id="ARBA00022490"/>
    </source>
</evidence>
<dbReference type="SUPFAM" id="SSF53649">
    <property type="entry name" value="Alkaline phosphatase-like"/>
    <property type="match status" value="1"/>
</dbReference>
<keyword evidence="2 6" id="KW-0963">Cytoplasm</keyword>
<dbReference type="InterPro" id="IPR006124">
    <property type="entry name" value="Metalloenzyme"/>
</dbReference>